<dbReference type="PANTHER" id="PTHR23308">
    <property type="entry name" value="NUCLEAR INHIBITOR OF PROTEIN PHOSPHATASE-1"/>
    <property type="match status" value="1"/>
</dbReference>
<dbReference type="InterPro" id="IPR008984">
    <property type="entry name" value="SMAD_FHA_dom_sf"/>
</dbReference>
<dbReference type="InterPro" id="IPR050923">
    <property type="entry name" value="Cell_Proc_Reg/RNA_Proc"/>
</dbReference>
<dbReference type="Gene3D" id="2.60.200.20">
    <property type="match status" value="1"/>
</dbReference>
<name>A0A9X2YUV5_9MYCO</name>
<dbReference type="InterPro" id="IPR000253">
    <property type="entry name" value="FHA_dom"/>
</dbReference>
<dbReference type="Pfam" id="PF00498">
    <property type="entry name" value="FHA"/>
    <property type="match status" value="1"/>
</dbReference>
<keyword evidence="4" id="KW-1185">Reference proteome</keyword>
<keyword evidence="1" id="KW-0597">Phosphoprotein</keyword>
<comment type="caution">
    <text evidence="3">The sequence shown here is derived from an EMBL/GenBank/DDBJ whole genome shotgun (WGS) entry which is preliminary data.</text>
</comment>
<proteinExistence type="predicted"/>
<reference evidence="3" key="1">
    <citation type="submission" date="2020-07" db="EMBL/GenBank/DDBJ databases">
        <authorList>
            <person name="Pettersson B.M.F."/>
            <person name="Behra P.R.K."/>
            <person name="Ramesh M."/>
            <person name="Das S."/>
            <person name="Dasgupta S."/>
            <person name="Kirsebom L.A."/>
        </authorList>
    </citation>
    <scope>NUCLEOTIDE SEQUENCE</scope>
    <source>
        <strain evidence="3">DSM 44615</strain>
    </source>
</reference>
<dbReference type="PROSITE" id="PS50006">
    <property type="entry name" value="FHA_DOMAIN"/>
    <property type="match status" value="1"/>
</dbReference>
<evidence type="ECO:0000259" key="2">
    <source>
        <dbReference type="PROSITE" id="PS50006"/>
    </source>
</evidence>
<evidence type="ECO:0000256" key="1">
    <source>
        <dbReference type="ARBA" id="ARBA00022553"/>
    </source>
</evidence>
<dbReference type="CDD" id="cd00060">
    <property type="entry name" value="FHA"/>
    <property type="match status" value="1"/>
</dbReference>
<dbReference type="Proteomes" id="UP001140293">
    <property type="component" value="Unassembled WGS sequence"/>
</dbReference>
<feature type="domain" description="FHA" evidence="2">
    <location>
        <begin position="121"/>
        <end position="179"/>
    </location>
</feature>
<evidence type="ECO:0000313" key="3">
    <source>
        <dbReference type="EMBL" id="MCV7172962.1"/>
    </source>
</evidence>
<dbReference type="RefSeq" id="WP_264015121.1">
    <property type="nucleotide sequence ID" value="NZ_JACKSJ010000221.1"/>
</dbReference>
<protein>
    <submittedName>
        <fullName evidence="3">FHA domain-containing protein</fullName>
    </submittedName>
</protein>
<dbReference type="AlphaFoldDB" id="A0A9X2YUV5"/>
<evidence type="ECO:0000313" key="4">
    <source>
        <dbReference type="Proteomes" id="UP001140293"/>
    </source>
</evidence>
<dbReference type="EMBL" id="JACKSJ010000221">
    <property type="protein sequence ID" value="MCV7172962.1"/>
    <property type="molecule type" value="Genomic_DNA"/>
</dbReference>
<organism evidence="3 4">
    <name type="scientific">[Mycobacterium] manitobense</name>
    <dbReference type="NCBI Taxonomy" id="190147"/>
    <lineage>
        <taxon>Bacteria</taxon>
        <taxon>Bacillati</taxon>
        <taxon>Actinomycetota</taxon>
        <taxon>Actinomycetes</taxon>
        <taxon>Mycobacteriales</taxon>
        <taxon>Mycobacteriaceae</taxon>
        <taxon>Mycolicibacterium</taxon>
    </lineage>
</organism>
<accession>A0A9X2YUV5</accession>
<reference evidence="3" key="2">
    <citation type="journal article" date="2022" name="BMC Genomics">
        <title>Comparative genome analysis of mycobacteria focusing on tRNA and non-coding RNA.</title>
        <authorList>
            <person name="Behra P.R.K."/>
            <person name="Pettersson B.M.F."/>
            <person name="Ramesh M."/>
            <person name="Das S."/>
            <person name="Dasgupta S."/>
            <person name="Kirsebom L.A."/>
        </authorList>
    </citation>
    <scope>NUCLEOTIDE SEQUENCE</scope>
    <source>
        <strain evidence="3">DSM 44615</strain>
    </source>
</reference>
<dbReference type="SMART" id="SM00240">
    <property type="entry name" value="FHA"/>
    <property type="match status" value="1"/>
</dbReference>
<gene>
    <name evidence="3" type="ORF">H7I41_23845</name>
</gene>
<sequence length="216" mass="22892">MPTCDEGHDSAAEDYCEVCGSSMRPSAAHHASEIPPALCPACRAPVTGRFCEVCGNDSALQPPDDAPAQEGDGAECLAVWTVVIGADPDFYGRVVARGGPDTVEFPEVFPERRIRLRHSTTLIGRRHREQGVQPGIDLGIHPVDRGVSTQHAVLRLSATGLTVTDLGSTNGTSLNGSDDFLGNGEETPLTDGDRIHVGAWTTITIVREPGEGRRTG</sequence>
<dbReference type="SUPFAM" id="SSF49879">
    <property type="entry name" value="SMAD/FHA domain"/>
    <property type="match status" value="1"/>
</dbReference>